<dbReference type="EMBL" id="JAPDDT010000001">
    <property type="protein sequence ID" value="MCW1921217.1"/>
    <property type="molecule type" value="Genomic_DNA"/>
</dbReference>
<reference evidence="2 3" key="1">
    <citation type="submission" date="2022-10" db="EMBL/GenBank/DDBJ databases">
        <title>Luteolibacter arcticus strain CCTCC AB 2014275, whole genome shotgun sequencing project.</title>
        <authorList>
            <person name="Zhao G."/>
            <person name="Shen L."/>
        </authorList>
    </citation>
    <scope>NUCLEOTIDE SEQUENCE [LARGE SCALE GENOMIC DNA]</scope>
    <source>
        <strain evidence="2 3">CCTCC AB 2014275</strain>
    </source>
</reference>
<protein>
    <recommendedName>
        <fullName evidence="4">Tail assembly chaperone</fullName>
    </recommendedName>
</protein>
<name>A0ABT3GC79_9BACT</name>
<comment type="caution">
    <text evidence="2">The sequence shown here is derived from an EMBL/GenBank/DDBJ whole genome shotgun (WGS) entry which is preliminary data.</text>
</comment>
<keyword evidence="3" id="KW-1185">Reference proteome</keyword>
<gene>
    <name evidence="2" type="ORF">OKA05_01555</name>
</gene>
<dbReference type="RefSeq" id="WP_264485326.1">
    <property type="nucleotide sequence ID" value="NZ_JAPDDT010000001.1"/>
</dbReference>
<evidence type="ECO:0000313" key="2">
    <source>
        <dbReference type="EMBL" id="MCW1921217.1"/>
    </source>
</evidence>
<feature type="region of interest" description="Disordered" evidence="1">
    <location>
        <begin position="1"/>
        <end position="36"/>
    </location>
</feature>
<sequence length="211" mass="23942">MSAKKGRPKKRKLEPVDKRTPLVAPPDYADPAERQSLKDTVKEVLGIEVPDDDPCFTRHAQPSDAQEEIDRLAATARQHFIDKLRVDPKGEEPLAGTLGSVILNRATPYFEELAGRLFVTALKHEEPAVTAQFFQRVMSLKYNAAAPHRNAFAYYAYSRFIEETEREPTKPELKAYILARRDEFKDAPDESDAKGWTRLWKESGLSDLSAR</sequence>
<proteinExistence type="predicted"/>
<accession>A0ABT3GC79</accession>
<dbReference type="Proteomes" id="UP001320876">
    <property type="component" value="Unassembled WGS sequence"/>
</dbReference>
<evidence type="ECO:0000313" key="3">
    <source>
        <dbReference type="Proteomes" id="UP001320876"/>
    </source>
</evidence>
<evidence type="ECO:0008006" key="4">
    <source>
        <dbReference type="Google" id="ProtNLM"/>
    </source>
</evidence>
<organism evidence="2 3">
    <name type="scientific">Luteolibacter arcticus</name>
    <dbReference type="NCBI Taxonomy" id="1581411"/>
    <lineage>
        <taxon>Bacteria</taxon>
        <taxon>Pseudomonadati</taxon>
        <taxon>Verrucomicrobiota</taxon>
        <taxon>Verrucomicrobiia</taxon>
        <taxon>Verrucomicrobiales</taxon>
        <taxon>Verrucomicrobiaceae</taxon>
        <taxon>Luteolibacter</taxon>
    </lineage>
</organism>
<feature type="compositionally biased region" description="Basic residues" evidence="1">
    <location>
        <begin position="1"/>
        <end position="12"/>
    </location>
</feature>
<evidence type="ECO:0000256" key="1">
    <source>
        <dbReference type="SAM" id="MobiDB-lite"/>
    </source>
</evidence>